<dbReference type="Proteomes" id="UP000315673">
    <property type="component" value="Chromosome"/>
</dbReference>
<dbReference type="AlphaFoldDB" id="A0A5B8LMI0"/>
<dbReference type="EMBL" id="CP042306">
    <property type="protein sequence ID" value="QDZ08260.1"/>
    <property type="molecule type" value="Genomic_DNA"/>
</dbReference>
<sequence>MLAKMIEDHDTIRGIAATLRGFLNNDGAPIGPLFASARWTLTRHLLRHLATENLIFRDNASTARHATKPDAPDPFEQRYRQHIDSWTPERIDSHWPRYCRELGSILNTLDQRMAFEEREIYPRLTLGATALAAA</sequence>
<name>A0A5B8LMI0_9SPHN</name>
<proteinExistence type="predicted"/>
<dbReference type="OrthoDB" id="7583178at2"/>
<accession>A0A5B8LMI0</accession>
<protein>
    <recommendedName>
        <fullName evidence="3">Hemerythrin-like domain-containing protein</fullName>
    </recommendedName>
</protein>
<dbReference type="RefSeq" id="WP_146572605.1">
    <property type="nucleotide sequence ID" value="NZ_CP042306.1"/>
</dbReference>
<evidence type="ECO:0000313" key="1">
    <source>
        <dbReference type="EMBL" id="QDZ08260.1"/>
    </source>
</evidence>
<gene>
    <name evidence="1" type="ORF">FPZ24_12895</name>
</gene>
<evidence type="ECO:0000313" key="2">
    <source>
        <dbReference type="Proteomes" id="UP000315673"/>
    </source>
</evidence>
<evidence type="ECO:0008006" key="3">
    <source>
        <dbReference type="Google" id="ProtNLM"/>
    </source>
</evidence>
<reference evidence="1 2" key="1">
    <citation type="submission" date="2019-07" db="EMBL/GenBank/DDBJ databases">
        <title>Full genome sequence of Sphingomonas sp. 4R-6-7(HKS19).</title>
        <authorList>
            <person name="Im W.-T."/>
        </authorList>
    </citation>
    <scope>NUCLEOTIDE SEQUENCE [LARGE SCALE GENOMIC DNA]</scope>
    <source>
        <strain evidence="1 2">HKS19</strain>
    </source>
</reference>
<keyword evidence="2" id="KW-1185">Reference proteome</keyword>
<organism evidence="1 2">
    <name type="scientific">Sphingomonas panacisoli</name>
    <dbReference type="NCBI Taxonomy" id="1813879"/>
    <lineage>
        <taxon>Bacteria</taxon>
        <taxon>Pseudomonadati</taxon>
        <taxon>Pseudomonadota</taxon>
        <taxon>Alphaproteobacteria</taxon>
        <taxon>Sphingomonadales</taxon>
        <taxon>Sphingomonadaceae</taxon>
        <taxon>Sphingomonas</taxon>
    </lineage>
</organism>
<dbReference type="KEGG" id="spai:FPZ24_12895"/>